<dbReference type="SUPFAM" id="SSF102405">
    <property type="entry name" value="MCP/YpsA-like"/>
    <property type="match status" value="1"/>
</dbReference>
<keyword evidence="4" id="KW-1185">Reference proteome</keyword>
<dbReference type="PANTHER" id="PTHR43022">
    <property type="entry name" value="PROTEIN SMF"/>
    <property type="match status" value="1"/>
</dbReference>
<evidence type="ECO:0000313" key="4">
    <source>
        <dbReference type="Proteomes" id="UP000006794"/>
    </source>
</evidence>
<feature type="domain" description="Smf/DprA SLOG" evidence="2">
    <location>
        <begin position="88"/>
        <end position="266"/>
    </location>
</feature>
<dbReference type="Pfam" id="PF02481">
    <property type="entry name" value="DNA_processg_A"/>
    <property type="match status" value="1"/>
</dbReference>
<dbReference type="RefSeq" id="WP_013875903.1">
    <property type="nucleotide sequence ID" value="NC_015658.1"/>
</dbReference>
<organism evidence="3 4">
    <name type="scientific">Halopiger xanaduensis (strain DSM 18323 / JCM 14033 / SH-6)</name>
    <dbReference type="NCBI Taxonomy" id="797210"/>
    <lineage>
        <taxon>Archaea</taxon>
        <taxon>Methanobacteriati</taxon>
        <taxon>Methanobacteriota</taxon>
        <taxon>Stenosarchaea group</taxon>
        <taxon>Halobacteria</taxon>
        <taxon>Halobacteriales</taxon>
        <taxon>Natrialbaceae</taxon>
        <taxon>Halopiger</taxon>
    </lineage>
</organism>
<evidence type="ECO:0000256" key="1">
    <source>
        <dbReference type="ARBA" id="ARBA00006525"/>
    </source>
</evidence>
<dbReference type="GeneID" id="32176886"/>
<dbReference type="Gene3D" id="3.40.50.450">
    <property type="match status" value="1"/>
</dbReference>
<dbReference type="HOGENOM" id="CLU_029601_3_3_2"/>
<accession>F8DDS2</accession>
<reference evidence="4" key="1">
    <citation type="journal article" date="2012" name="Stand. Genomic Sci.">
        <title>Complete genome sequence of Halopiger xanaduensis type strain (SH-6(T)).</title>
        <authorList>
            <person name="Anderson I."/>
            <person name="Tindall B.J."/>
            <person name="Rohde M."/>
            <person name="Lucas S."/>
            <person name="Han J."/>
            <person name="Lapidus A."/>
            <person name="Cheng J.F."/>
            <person name="Goodwin L."/>
            <person name="Pitluck S."/>
            <person name="Peters L."/>
            <person name="Pati A."/>
            <person name="Mikhailova N."/>
            <person name="Pagani I."/>
            <person name="Teshima H."/>
            <person name="Han C."/>
            <person name="Tapia R."/>
            <person name="Land M."/>
            <person name="Woyke T."/>
            <person name="Klenk H.P."/>
            <person name="Kyrpides N."/>
            <person name="Ivanova N."/>
        </authorList>
    </citation>
    <scope>NUCLEOTIDE SEQUENCE [LARGE SCALE GENOMIC DNA]</scope>
    <source>
        <strain evidence="4">DSM 18323 / JCM 14033 / SH-6</strain>
        <plasmid evidence="4">Plasmid pHALXA01</plasmid>
    </source>
</reference>
<proteinExistence type="inferred from homology"/>
<evidence type="ECO:0000313" key="3">
    <source>
        <dbReference type="EMBL" id="AEH39175.1"/>
    </source>
</evidence>
<sequence>MNTHMVIAALNDEYKLNSQRMVDLLRDANEKKPLEEVDINIFKDLIRAKSLSDDDIAPLAKKALSVLNNSDWDFYEDYIRDVEEKGMKVISILDKEYPSQLLRIQKPPLQLYINGDPQSWNDAIAVVGTREAHDHRIKFVEEIGEQLVNGGHTVVSGLANGVDESAHRSAIESNGDTIAVLPSHIENIYPKSNVPLGEEIPSNGALISEVTSKIGIHRGRFVERNRITSGLCKAVIIGASGDSGGTVHQAKFADSQNIPIFLYDPKNGDGQSPDKLDKYGVHRFESLEELEDLVQSLENESRSGHNYTLNEYSN</sequence>
<comment type="similarity">
    <text evidence="1">Belongs to the DprA/Smf family.</text>
</comment>
<dbReference type="AlphaFoldDB" id="F8DDS2"/>
<dbReference type="PANTHER" id="PTHR43022:SF1">
    <property type="entry name" value="PROTEIN SMF"/>
    <property type="match status" value="1"/>
</dbReference>
<dbReference type="KEGG" id="hxa:Halxa_0586"/>
<dbReference type="GO" id="GO:0009294">
    <property type="term" value="P:DNA-mediated transformation"/>
    <property type="evidence" value="ECO:0007669"/>
    <property type="project" value="InterPro"/>
</dbReference>
<dbReference type="EMBL" id="CP002840">
    <property type="protein sequence ID" value="AEH39175.1"/>
    <property type="molecule type" value="Genomic_DNA"/>
</dbReference>
<geneLocation type="plasmid" evidence="3 4">
    <name>pHALXA01</name>
</geneLocation>
<name>F8DDS2_HALXS</name>
<evidence type="ECO:0000259" key="2">
    <source>
        <dbReference type="Pfam" id="PF02481"/>
    </source>
</evidence>
<dbReference type="Proteomes" id="UP000006794">
    <property type="component" value="Plasmid pHALXA01"/>
</dbReference>
<dbReference type="InterPro" id="IPR057666">
    <property type="entry name" value="DrpA_SLOG"/>
</dbReference>
<protein>
    <submittedName>
        <fullName evidence="3">SMF family protein</fullName>
    </submittedName>
</protein>
<keyword evidence="3" id="KW-0614">Plasmid</keyword>
<dbReference type="OrthoDB" id="297893at2157"/>
<dbReference type="InterPro" id="IPR003488">
    <property type="entry name" value="DprA"/>
</dbReference>
<gene>
    <name evidence="3" type="ordered locus">Halxa_0586</name>
</gene>